<reference evidence="3" key="1">
    <citation type="submission" date="2017-09" db="EMBL/GenBank/DDBJ databases">
        <authorList>
            <person name="Sela D.A."/>
            <person name="Albert K."/>
        </authorList>
    </citation>
    <scope>NUCLEOTIDE SEQUENCE [LARGE SCALE GENOMIC DNA]</scope>
    <source>
        <strain evidence="3">UMA51805</strain>
    </source>
</reference>
<protein>
    <submittedName>
        <fullName evidence="2">Uncharacterized protein</fullName>
    </submittedName>
</protein>
<evidence type="ECO:0000256" key="1">
    <source>
        <dbReference type="SAM" id="MobiDB-lite"/>
    </source>
</evidence>
<proteinExistence type="predicted"/>
<evidence type="ECO:0000313" key="3">
    <source>
        <dbReference type="Proteomes" id="UP000240228"/>
    </source>
</evidence>
<comment type="caution">
    <text evidence="2">The sequence shown here is derived from an EMBL/GenBank/DDBJ whole genome shotgun (WGS) entry which is preliminary data.</text>
</comment>
<reference evidence="2 3" key="2">
    <citation type="submission" date="2018-03" db="EMBL/GenBank/DDBJ databases">
        <title>The comparative genomics of Bifidobacterium callitrichos reflects dietary carbohydrate utilization within the common marmoset gut.</title>
        <authorList>
            <person name="Rani A."/>
        </authorList>
    </citation>
    <scope>NUCLEOTIDE SEQUENCE [LARGE SCALE GENOMIC DNA]</scope>
    <source>
        <strain evidence="2 3">UMA51805</strain>
    </source>
</reference>
<name>A0A2T3GAZ3_9BIFI</name>
<dbReference type="AlphaFoldDB" id="A0A2T3GAZ3"/>
<accession>A0A2T3GAZ3</accession>
<gene>
    <name evidence="2" type="ORF">CPA40_04290</name>
</gene>
<feature type="region of interest" description="Disordered" evidence="1">
    <location>
        <begin position="21"/>
        <end position="43"/>
    </location>
</feature>
<organism evidence="2 3">
    <name type="scientific">Bifidobacterium callitrichos</name>
    <dbReference type="NCBI Taxonomy" id="762209"/>
    <lineage>
        <taxon>Bacteria</taxon>
        <taxon>Bacillati</taxon>
        <taxon>Actinomycetota</taxon>
        <taxon>Actinomycetes</taxon>
        <taxon>Bifidobacteriales</taxon>
        <taxon>Bifidobacteriaceae</taxon>
        <taxon>Bifidobacterium</taxon>
    </lineage>
</organism>
<dbReference type="Proteomes" id="UP000240228">
    <property type="component" value="Unassembled WGS sequence"/>
</dbReference>
<dbReference type="EMBL" id="NWTX01000005">
    <property type="protein sequence ID" value="PST46655.1"/>
    <property type="molecule type" value="Genomic_DNA"/>
</dbReference>
<keyword evidence="3" id="KW-1185">Reference proteome</keyword>
<evidence type="ECO:0000313" key="2">
    <source>
        <dbReference type="EMBL" id="PST46655.1"/>
    </source>
</evidence>
<sequence length="76" mass="8240">MGRTLAAALLCDALASKGEWASKADPDSEQGKKVAKSDFGSEDSTKDFVYNADTKTINFDMVSFTHTTHVKAKLIQ</sequence>
<feature type="compositionally biased region" description="Basic and acidic residues" evidence="1">
    <location>
        <begin position="21"/>
        <end position="36"/>
    </location>
</feature>